<dbReference type="PANTHER" id="PTHR12677:SF59">
    <property type="entry name" value="GOLGI APPARATUS MEMBRANE PROTEIN TVP38-RELATED"/>
    <property type="match status" value="1"/>
</dbReference>
<evidence type="ECO:0000313" key="9">
    <source>
        <dbReference type="Proteomes" id="UP000033187"/>
    </source>
</evidence>
<dbReference type="PANTHER" id="PTHR12677">
    <property type="entry name" value="GOLGI APPARATUS MEMBRANE PROTEIN TVP38-RELATED"/>
    <property type="match status" value="1"/>
</dbReference>
<feature type="transmembrane region" description="Helical" evidence="6">
    <location>
        <begin position="62"/>
        <end position="83"/>
    </location>
</feature>
<dbReference type="Proteomes" id="UP000033187">
    <property type="component" value="Chromosome 1"/>
</dbReference>
<evidence type="ECO:0000256" key="1">
    <source>
        <dbReference type="ARBA" id="ARBA00004651"/>
    </source>
</evidence>
<proteinExistence type="inferred from homology"/>
<dbReference type="Pfam" id="PF09335">
    <property type="entry name" value="VTT_dom"/>
    <property type="match status" value="1"/>
</dbReference>
<evidence type="ECO:0000256" key="4">
    <source>
        <dbReference type="ARBA" id="ARBA00022989"/>
    </source>
</evidence>
<keyword evidence="9" id="KW-1185">Reference proteome</keyword>
<dbReference type="KEGG" id="fiy:BN1229_v1_0964"/>
<organism evidence="8 9">
    <name type="scientific">Candidatus Filomicrobium marinum</name>
    <dbReference type="NCBI Taxonomy" id="1608628"/>
    <lineage>
        <taxon>Bacteria</taxon>
        <taxon>Pseudomonadati</taxon>
        <taxon>Pseudomonadota</taxon>
        <taxon>Alphaproteobacteria</taxon>
        <taxon>Hyphomicrobiales</taxon>
        <taxon>Hyphomicrobiaceae</taxon>
        <taxon>Filomicrobium</taxon>
    </lineage>
</organism>
<sequence length="268" mass="28592">MKCSDGQCADFPTPPKGKWRKWLPLIAIVALMAFVFAMGWHEHLSFKTIGLNYERLMDFIEANFATALSIYVLAYIVVVALSLPGGLIMTLAGGLLFGWVIAAPATIFGATVGATIIFLAARSSLGEALAAKAGPWVCKLKNGFQENALCYLLFLRLLPVFPFVVVNVVPALLGVPLGTYILGTLLGIIPGTYAFCVAGAGLGSVIDAQNRIYRDCLANNPENASACPYTVDTSALVTKELLLAFALLGIVALIPVIIKKWSKRNAAV</sequence>
<protein>
    <recommendedName>
        <fullName evidence="6">TVP38/TMEM64 family membrane protein</fullName>
    </recommendedName>
</protein>
<accession>A0A0D6JD49</accession>
<dbReference type="RefSeq" id="WP_046476979.1">
    <property type="nucleotide sequence ID" value="NZ_LN829118.1"/>
</dbReference>
<keyword evidence="3 6" id="KW-0812">Transmembrane</keyword>
<evidence type="ECO:0000256" key="3">
    <source>
        <dbReference type="ARBA" id="ARBA00022692"/>
    </source>
</evidence>
<dbReference type="AlphaFoldDB" id="A0A0D6JD49"/>
<dbReference type="OrthoDB" id="9779114at2"/>
<keyword evidence="2 6" id="KW-1003">Cell membrane</keyword>
<feature type="transmembrane region" description="Helical" evidence="6">
    <location>
        <begin position="95"/>
        <end position="121"/>
    </location>
</feature>
<feature type="transmembrane region" description="Helical" evidence="6">
    <location>
        <begin position="22"/>
        <end position="41"/>
    </location>
</feature>
<evidence type="ECO:0000313" key="8">
    <source>
        <dbReference type="EMBL" id="CPR16789.1"/>
    </source>
</evidence>
<name>A0A0D6JD49_9HYPH</name>
<evidence type="ECO:0000256" key="6">
    <source>
        <dbReference type="RuleBase" id="RU366058"/>
    </source>
</evidence>
<dbReference type="KEGG" id="fil:BN1229_v1_0961"/>
<dbReference type="GO" id="GO:0005886">
    <property type="term" value="C:plasma membrane"/>
    <property type="evidence" value="ECO:0007669"/>
    <property type="project" value="UniProtKB-SubCell"/>
</dbReference>
<dbReference type="InterPro" id="IPR032816">
    <property type="entry name" value="VTT_dom"/>
</dbReference>
<evidence type="ECO:0000256" key="5">
    <source>
        <dbReference type="ARBA" id="ARBA00023136"/>
    </source>
</evidence>
<feature type="transmembrane region" description="Helical" evidence="6">
    <location>
        <begin position="179"/>
        <end position="205"/>
    </location>
</feature>
<comment type="similarity">
    <text evidence="6">Belongs to the TVP38/TMEM64 family.</text>
</comment>
<dbReference type="InterPro" id="IPR015414">
    <property type="entry name" value="TMEM64"/>
</dbReference>
<feature type="transmembrane region" description="Helical" evidence="6">
    <location>
        <begin position="241"/>
        <end position="258"/>
    </location>
</feature>
<gene>
    <name evidence="8" type="ORF">YBN1229_v1_0964</name>
</gene>
<feature type="transmembrane region" description="Helical" evidence="6">
    <location>
        <begin position="149"/>
        <end position="173"/>
    </location>
</feature>
<evidence type="ECO:0000259" key="7">
    <source>
        <dbReference type="Pfam" id="PF09335"/>
    </source>
</evidence>
<evidence type="ECO:0000256" key="2">
    <source>
        <dbReference type="ARBA" id="ARBA00022475"/>
    </source>
</evidence>
<comment type="subcellular location">
    <subcellularLocation>
        <location evidence="1 6">Cell membrane</location>
        <topology evidence="1 6">Multi-pass membrane protein</topology>
    </subcellularLocation>
</comment>
<feature type="domain" description="VTT" evidence="7">
    <location>
        <begin position="86"/>
        <end position="200"/>
    </location>
</feature>
<dbReference type="EMBL" id="LN829119">
    <property type="protein sequence ID" value="CPR16789.1"/>
    <property type="molecule type" value="Genomic_DNA"/>
</dbReference>
<keyword evidence="4 6" id="KW-1133">Transmembrane helix</keyword>
<keyword evidence="5 6" id="KW-0472">Membrane</keyword>
<reference evidence="9" key="1">
    <citation type="submission" date="2015-02" db="EMBL/GenBank/DDBJ databases">
        <authorList>
            <person name="Chooi Y.-H."/>
        </authorList>
    </citation>
    <scope>NUCLEOTIDE SEQUENCE [LARGE SCALE GENOMIC DNA]</scope>
    <source>
        <strain evidence="9">strain Y</strain>
    </source>
</reference>